<feature type="domain" description="G5" evidence="6">
    <location>
        <begin position="4"/>
        <end position="89"/>
    </location>
</feature>
<feature type="domain" description="Gram-positive cocci surface proteins LPxTG" evidence="5">
    <location>
        <begin position="146"/>
        <end position="178"/>
    </location>
</feature>
<evidence type="ECO:0000256" key="3">
    <source>
        <dbReference type="ARBA" id="ARBA00022729"/>
    </source>
</evidence>
<comment type="caution">
    <text evidence="7">The sequence shown here is derived from an EMBL/GenBank/DDBJ whole genome shotgun (WGS) entry which is preliminary data.</text>
</comment>
<evidence type="ECO:0000259" key="6">
    <source>
        <dbReference type="PROSITE" id="PS51109"/>
    </source>
</evidence>
<organism evidence="7 8">
    <name type="scientific">Streptococcus uberis</name>
    <dbReference type="NCBI Taxonomy" id="1349"/>
    <lineage>
        <taxon>Bacteria</taxon>
        <taxon>Bacillati</taxon>
        <taxon>Bacillota</taxon>
        <taxon>Bacilli</taxon>
        <taxon>Lactobacillales</taxon>
        <taxon>Streptococcaceae</taxon>
        <taxon>Streptococcus</taxon>
    </lineage>
</organism>
<dbReference type="SMART" id="SM01208">
    <property type="entry name" value="G5"/>
    <property type="match status" value="1"/>
</dbReference>
<dbReference type="Pfam" id="PF00746">
    <property type="entry name" value="Gram_pos_anchor"/>
    <property type="match status" value="1"/>
</dbReference>
<dbReference type="AlphaFoldDB" id="A0A6L6GAP1"/>
<dbReference type="Gene3D" id="2.20.230.10">
    <property type="entry name" value="Resuscitation-promoting factor rpfb"/>
    <property type="match status" value="1"/>
</dbReference>
<dbReference type="PROSITE" id="PS51109">
    <property type="entry name" value="G5"/>
    <property type="match status" value="1"/>
</dbReference>
<dbReference type="EMBL" id="WLXI01000064">
    <property type="protein sequence ID" value="MTD02524.1"/>
    <property type="molecule type" value="Genomic_DNA"/>
</dbReference>
<evidence type="ECO:0000313" key="8">
    <source>
        <dbReference type="Proteomes" id="UP000483839"/>
    </source>
</evidence>
<dbReference type="Proteomes" id="UP000483839">
    <property type="component" value="Unassembled WGS sequence"/>
</dbReference>
<evidence type="ECO:0000259" key="5">
    <source>
        <dbReference type="PROSITE" id="PS50847"/>
    </source>
</evidence>
<dbReference type="NCBIfam" id="TIGR01167">
    <property type="entry name" value="LPXTG_anchor"/>
    <property type="match status" value="1"/>
</dbReference>
<accession>A0A6L6GAP1</accession>
<keyword evidence="2" id="KW-0964">Secreted</keyword>
<keyword evidence="3" id="KW-0732">Signal</keyword>
<dbReference type="PROSITE" id="PS50847">
    <property type="entry name" value="GRAM_POS_ANCHORING"/>
    <property type="match status" value="1"/>
</dbReference>
<evidence type="ECO:0000256" key="2">
    <source>
        <dbReference type="ARBA" id="ARBA00022525"/>
    </source>
</evidence>
<reference evidence="7 8" key="1">
    <citation type="submission" date="2019-11" db="EMBL/GenBank/DDBJ databases">
        <title>Streptococcus uberis isolated from clinical mastitis cases on a southeastern Queensland dairy.</title>
        <authorList>
            <person name="Workentine M.L."/>
            <person name="Price R."/>
            <person name="Olchowy T."/>
        </authorList>
    </citation>
    <scope>NUCLEOTIDE SEQUENCE [LARGE SCALE GENOMIC DNA]</scope>
    <source>
        <strain evidence="7 8">OLC4459-A17</strain>
    </source>
</reference>
<dbReference type="InterPro" id="IPR011098">
    <property type="entry name" value="G5_dom"/>
</dbReference>
<sequence>MKPMIVQYQVGKSKLSAIPFLTEYITDDSLAVGLEKVIQEGVGGTQIETVQSFNFIQDGANSHFENIVYSSPTIVVAAVDQVIARGTKVVEVVVAVPEVVTPKPETSEVISPEKGQTAPTITVEAIKAPAQKKAKVEVVTTPKESLPTTGDDQNLLVTLMSSLLLMSLGLGLKKKEDE</sequence>
<evidence type="ECO:0000256" key="4">
    <source>
        <dbReference type="ARBA" id="ARBA00023088"/>
    </source>
</evidence>
<keyword evidence="1" id="KW-0134">Cell wall</keyword>
<keyword evidence="4" id="KW-0572">Peptidoglycan-anchor</keyword>
<dbReference type="InterPro" id="IPR019931">
    <property type="entry name" value="LPXTG_anchor"/>
</dbReference>
<name>A0A6L6GAP1_STRUB</name>
<protein>
    <submittedName>
        <fullName evidence="7">LPXTG cell wall anchor domain-containing protein</fullName>
    </submittedName>
</protein>
<evidence type="ECO:0000313" key="7">
    <source>
        <dbReference type="EMBL" id="MTD02524.1"/>
    </source>
</evidence>
<proteinExistence type="predicted"/>
<gene>
    <name evidence="7" type="ORF">GKS16_09625</name>
</gene>
<evidence type="ECO:0000256" key="1">
    <source>
        <dbReference type="ARBA" id="ARBA00022512"/>
    </source>
</evidence>
<dbReference type="Pfam" id="PF07501">
    <property type="entry name" value="G5"/>
    <property type="match status" value="1"/>
</dbReference>